<proteinExistence type="predicted"/>
<evidence type="ECO:0000256" key="1">
    <source>
        <dbReference type="SAM" id="MobiDB-lite"/>
    </source>
</evidence>
<keyword evidence="3" id="KW-1185">Reference proteome</keyword>
<organism evidence="2 3">
    <name type="scientific">Pleuronectes platessa</name>
    <name type="common">European plaice</name>
    <dbReference type="NCBI Taxonomy" id="8262"/>
    <lineage>
        <taxon>Eukaryota</taxon>
        <taxon>Metazoa</taxon>
        <taxon>Chordata</taxon>
        <taxon>Craniata</taxon>
        <taxon>Vertebrata</taxon>
        <taxon>Euteleostomi</taxon>
        <taxon>Actinopterygii</taxon>
        <taxon>Neopterygii</taxon>
        <taxon>Teleostei</taxon>
        <taxon>Neoteleostei</taxon>
        <taxon>Acanthomorphata</taxon>
        <taxon>Carangaria</taxon>
        <taxon>Pleuronectiformes</taxon>
        <taxon>Pleuronectoidei</taxon>
        <taxon>Pleuronectidae</taxon>
        <taxon>Pleuronectes</taxon>
    </lineage>
</organism>
<accession>A0A9N7TUG7</accession>
<dbReference type="Proteomes" id="UP001153269">
    <property type="component" value="Unassembled WGS sequence"/>
</dbReference>
<comment type="caution">
    <text evidence="2">The sequence shown here is derived from an EMBL/GenBank/DDBJ whole genome shotgun (WGS) entry which is preliminary data.</text>
</comment>
<reference evidence="2" key="1">
    <citation type="submission" date="2020-03" db="EMBL/GenBank/DDBJ databases">
        <authorList>
            <person name="Weist P."/>
        </authorList>
    </citation>
    <scope>NUCLEOTIDE SEQUENCE</scope>
</reference>
<feature type="region of interest" description="Disordered" evidence="1">
    <location>
        <begin position="1"/>
        <end position="21"/>
    </location>
</feature>
<evidence type="ECO:0000313" key="2">
    <source>
        <dbReference type="EMBL" id="CAB1419361.1"/>
    </source>
</evidence>
<name>A0A9N7TUG7_PLEPL</name>
<dbReference type="EMBL" id="CADEAL010000385">
    <property type="protein sequence ID" value="CAB1419361.1"/>
    <property type="molecule type" value="Genomic_DNA"/>
</dbReference>
<gene>
    <name evidence="2" type="ORF">PLEPLA_LOCUS7192</name>
</gene>
<protein>
    <submittedName>
        <fullName evidence="2">Uncharacterized protein</fullName>
    </submittedName>
</protein>
<sequence length="140" mass="14854">MYRTRVIPGSVGDTPRAPMRGLPIATNTNTHLLGSGAAGLSGQPQLREFHTYDGHDQRRAEPITPWCAISDPESPAAMNTCSPPGQTRGTPASVDLAAWRCVLALHCGPGVMMFPGSHGLGVRAVKRWAGTLGLEVKEEV</sequence>
<evidence type="ECO:0000313" key="3">
    <source>
        <dbReference type="Proteomes" id="UP001153269"/>
    </source>
</evidence>
<dbReference type="AlphaFoldDB" id="A0A9N7TUG7"/>